<comment type="caution">
    <text evidence="2">The sequence shown here is derived from an EMBL/GenBank/DDBJ whole genome shotgun (WGS) entry which is preliminary data.</text>
</comment>
<evidence type="ECO:0000313" key="2">
    <source>
        <dbReference type="EMBL" id="RVW01985.1"/>
    </source>
</evidence>
<dbReference type="RefSeq" id="WP_127947557.1">
    <property type="nucleotide sequence ID" value="NZ_RKLO01000004.1"/>
</dbReference>
<accession>A0A3S3B332</accession>
<dbReference type="Proteomes" id="UP000283479">
    <property type="component" value="Unassembled WGS sequence"/>
</dbReference>
<gene>
    <name evidence="2" type="ORF">EGT50_11100</name>
</gene>
<dbReference type="GO" id="GO:0006355">
    <property type="term" value="P:regulation of DNA-templated transcription"/>
    <property type="evidence" value="ECO:0007669"/>
    <property type="project" value="InterPro"/>
</dbReference>
<sequence>MSAVEIGKLTGMSRATVYRLLATVETETTSRPLTGNGCGPIPKLFTAAITPQAPRG</sequence>
<evidence type="ECO:0000259" key="1">
    <source>
        <dbReference type="Pfam" id="PF09339"/>
    </source>
</evidence>
<protein>
    <recommendedName>
        <fullName evidence="1">HTH iclR-type domain-containing protein</fullName>
    </recommendedName>
</protein>
<dbReference type="Pfam" id="PF09339">
    <property type="entry name" value="HTH_IclR"/>
    <property type="match status" value="1"/>
</dbReference>
<keyword evidence="3" id="KW-1185">Reference proteome</keyword>
<organism evidence="2 3">
    <name type="scientific">Rhodococcus xishaensis</name>
    <dbReference type="NCBI Taxonomy" id="2487364"/>
    <lineage>
        <taxon>Bacteria</taxon>
        <taxon>Bacillati</taxon>
        <taxon>Actinomycetota</taxon>
        <taxon>Actinomycetes</taxon>
        <taxon>Mycobacteriales</taxon>
        <taxon>Nocardiaceae</taxon>
        <taxon>Rhodococcus</taxon>
    </lineage>
</organism>
<proteinExistence type="predicted"/>
<dbReference type="OrthoDB" id="9856923at2"/>
<dbReference type="InterPro" id="IPR005471">
    <property type="entry name" value="Tscrpt_reg_IclR_N"/>
</dbReference>
<dbReference type="GO" id="GO:0003677">
    <property type="term" value="F:DNA binding"/>
    <property type="evidence" value="ECO:0007669"/>
    <property type="project" value="InterPro"/>
</dbReference>
<name>A0A3S3B332_9NOCA</name>
<reference evidence="2 3" key="1">
    <citation type="submission" date="2018-11" db="EMBL/GenBank/DDBJ databases">
        <title>Rhodococcus spongicola sp. nov. and Rhodococcus xishaensis sp. nov. from marine sponges.</title>
        <authorList>
            <person name="Li L."/>
            <person name="Lin H.W."/>
        </authorList>
    </citation>
    <scope>NUCLEOTIDE SEQUENCE [LARGE SCALE GENOMIC DNA]</scope>
    <source>
        <strain evidence="2 3">LHW51113</strain>
    </source>
</reference>
<feature type="domain" description="HTH iclR-type" evidence="1">
    <location>
        <begin position="1"/>
        <end position="23"/>
    </location>
</feature>
<dbReference type="AlphaFoldDB" id="A0A3S3B332"/>
<evidence type="ECO:0000313" key="3">
    <source>
        <dbReference type="Proteomes" id="UP000283479"/>
    </source>
</evidence>
<dbReference type="EMBL" id="RKLO01000004">
    <property type="protein sequence ID" value="RVW01985.1"/>
    <property type="molecule type" value="Genomic_DNA"/>
</dbReference>